<evidence type="ECO:0000313" key="2">
    <source>
        <dbReference type="Proteomes" id="UP000623440"/>
    </source>
</evidence>
<gene>
    <name evidence="1" type="ORF">H6G97_20850</name>
</gene>
<name>A0ABR8DUI0_9NOSO</name>
<proteinExistence type="predicted"/>
<evidence type="ECO:0000313" key="1">
    <source>
        <dbReference type="EMBL" id="MBD2531900.1"/>
    </source>
</evidence>
<reference evidence="1 2" key="1">
    <citation type="journal article" date="2020" name="ISME J.">
        <title>Comparative genomics reveals insights into cyanobacterial evolution and habitat adaptation.</title>
        <authorList>
            <person name="Chen M.Y."/>
            <person name="Teng W.K."/>
            <person name="Zhao L."/>
            <person name="Hu C.X."/>
            <person name="Zhou Y.K."/>
            <person name="Han B.P."/>
            <person name="Song L.R."/>
            <person name="Shu W.S."/>
        </authorList>
    </citation>
    <scope>NUCLEOTIDE SEQUENCE [LARGE SCALE GENOMIC DNA]</scope>
    <source>
        <strain evidence="1 2">FACHB-838</strain>
    </source>
</reference>
<accession>A0ABR8DUI0</accession>
<dbReference type="InterPro" id="IPR036583">
    <property type="entry name" value="23S_rRNA_IVS_sf"/>
</dbReference>
<dbReference type="NCBIfam" id="TIGR02436">
    <property type="entry name" value="four helix bundle protein"/>
    <property type="match status" value="1"/>
</dbReference>
<protein>
    <submittedName>
        <fullName evidence="1">Four helix bundle protein</fullName>
    </submittedName>
</protein>
<dbReference type="Pfam" id="PF05635">
    <property type="entry name" value="23S_rRNA_IVP"/>
    <property type="match status" value="1"/>
</dbReference>
<dbReference type="InterPro" id="IPR012657">
    <property type="entry name" value="23S_rRNA-intervening_sequence"/>
</dbReference>
<dbReference type="SUPFAM" id="SSF158446">
    <property type="entry name" value="IVS-encoded protein-like"/>
    <property type="match status" value="1"/>
</dbReference>
<organism evidence="1 2">
    <name type="scientific">Nostoc flagelliforme FACHB-838</name>
    <dbReference type="NCBI Taxonomy" id="2692904"/>
    <lineage>
        <taxon>Bacteria</taxon>
        <taxon>Bacillati</taxon>
        <taxon>Cyanobacteriota</taxon>
        <taxon>Cyanophyceae</taxon>
        <taxon>Nostocales</taxon>
        <taxon>Nostocaceae</taxon>
        <taxon>Nostoc</taxon>
    </lineage>
</organism>
<dbReference type="Proteomes" id="UP000623440">
    <property type="component" value="Unassembled WGS sequence"/>
</dbReference>
<dbReference type="EMBL" id="JACJSI010000044">
    <property type="protein sequence ID" value="MBD2531900.1"/>
    <property type="molecule type" value="Genomic_DNA"/>
</dbReference>
<keyword evidence="2" id="KW-1185">Reference proteome</keyword>
<comment type="caution">
    <text evidence="1">The sequence shown here is derived from an EMBL/GenBank/DDBJ whole genome shotgun (WGS) entry which is preliminary data.</text>
</comment>
<dbReference type="Gene3D" id="1.20.1440.60">
    <property type="entry name" value="23S rRNA-intervening sequence"/>
    <property type="match status" value="1"/>
</dbReference>
<sequence>MARELIKSHKELVVCQMAFDAAMKLFELSKSFPVEEQYSLTDQIRRSSRSVCDNSHLLPCSHASLLPCSPAPMPLCSSAALLWGWTC</sequence>